<dbReference type="AlphaFoldDB" id="A0A6G1GXZ8"/>
<dbReference type="EMBL" id="ML977160">
    <property type="protein sequence ID" value="KAF1985831.1"/>
    <property type="molecule type" value="Genomic_DNA"/>
</dbReference>
<feature type="chain" id="PRO_5026227452" evidence="1">
    <location>
        <begin position="22"/>
        <end position="200"/>
    </location>
</feature>
<feature type="signal peptide" evidence="1">
    <location>
        <begin position="1"/>
        <end position="21"/>
    </location>
</feature>
<evidence type="ECO:0000256" key="1">
    <source>
        <dbReference type="SAM" id="SignalP"/>
    </source>
</evidence>
<name>A0A6G1GXZ8_9PEZI</name>
<evidence type="ECO:0000313" key="2">
    <source>
        <dbReference type="EMBL" id="KAF1985831.1"/>
    </source>
</evidence>
<dbReference type="Proteomes" id="UP000800041">
    <property type="component" value="Unassembled WGS sequence"/>
</dbReference>
<proteinExistence type="predicted"/>
<evidence type="ECO:0000313" key="3">
    <source>
        <dbReference type="Proteomes" id="UP000800041"/>
    </source>
</evidence>
<reference evidence="2" key="1">
    <citation type="journal article" date="2020" name="Stud. Mycol.">
        <title>101 Dothideomycetes genomes: a test case for predicting lifestyles and emergence of pathogens.</title>
        <authorList>
            <person name="Haridas S."/>
            <person name="Albert R."/>
            <person name="Binder M."/>
            <person name="Bloem J."/>
            <person name="Labutti K."/>
            <person name="Salamov A."/>
            <person name="Andreopoulos B."/>
            <person name="Baker S."/>
            <person name="Barry K."/>
            <person name="Bills G."/>
            <person name="Bluhm B."/>
            <person name="Cannon C."/>
            <person name="Castanera R."/>
            <person name="Culley D."/>
            <person name="Daum C."/>
            <person name="Ezra D."/>
            <person name="Gonzalez J."/>
            <person name="Henrissat B."/>
            <person name="Kuo A."/>
            <person name="Liang C."/>
            <person name="Lipzen A."/>
            <person name="Lutzoni F."/>
            <person name="Magnuson J."/>
            <person name="Mondo S."/>
            <person name="Nolan M."/>
            <person name="Ohm R."/>
            <person name="Pangilinan J."/>
            <person name="Park H.-J."/>
            <person name="Ramirez L."/>
            <person name="Alfaro M."/>
            <person name="Sun H."/>
            <person name="Tritt A."/>
            <person name="Yoshinaga Y."/>
            <person name="Zwiers L.-H."/>
            <person name="Turgeon B."/>
            <person name="Goodwin S."/>
            <person name="Spatafora J."/>
            <person name="Crous P."/>
            <person name="Grigoriev I."/>
        </authorList>
    </citation>
    <scope>NUCLEOTIDE SEQUENCE</scope>
    <source>
        <strain evidence="2">CBS 113979</strain>
    </source>
</reference>
<dbReference type="OrthoDB" id="5401396at2759"/>
<protein>
    <submittedName>
        <fullName evidence="2">Uncharacterized protein</fullName>
    </submittedName>
</protein>
<gene>
    <name evidence="2" type="ORF">K402DRAFT_101759</name>
</gene>
<accession>A0A6G1GXZ8</accession>
<keyword evidence="3" id="KW-1185">Reference proteome</keyword>
<organism evidence="2 3">
    <name type="scientific">Aulographum hederae CBS 113979</name>
    <dbReference type="NCBI Taxonomy" id="1176131"/>
    <lineage>
        <taxon>Eukaryota</taxon>
        <taxon>Fungi</taxon>
        <taxon>Dikarya</taxon>
        <taxon>Ascomycota</taxon>
        <taxon>Pezizomycotina</taxon>
        <taxon>Dothideomycetes</taxon>
        <taxon>Pleosporomycetidae</taxon>
        <taxon>Aulographales</taxon>
        <taxon>Aulographaceae</taxon>
    </lineage>
</organism>
<sequence length="200" mass="22419">MQKNMLHYTTTLAALVATAVAGPLRSPGMYITHAEGDLAFHPPNATYHFEANATGHLPWHGNPHWRRPWEERDIVRVDSKNIGAYMCREANWKGTCRSYKNLVADRCYAFNGDDDNSATSWGPDKGVECIIYKYPKCITEDPSLSGVDLMNVVKFGGGFFKDTTYPGFSNLAKAKKGGQWWDNSISSFRCHRQPGWVPGN</sequence>
<keyword evidence="1" id="KW-0732">Signal</keyword>